<evidence type="ECO:0000313" key="1">
    <source>
        <dbReference type="EMBL" id="SUE95783.1"/>
    </source>
</evidence>
<evidence type="ECO:0000313" key="2">
    <source>
        <dbReference type="Proteomes" id="UP000254260"/>
    </source>
</evidence>
<dbReference type="Proteomes" id="UP000254260">
    <property type="component" value="Unassembled WGS sequence"/>
</dbReference>
<dbReference type="EMBL" id="UGUU01000002">
    <property type="protein sequence ID" value="SUE95783.1"/>
    <property type="molecule type" value="Genomic_DNA"/>
</dbReference>
<gene>
    <name evidence="1" type="ORF">NCTC10899_05024</name>
</gene>
<organism evidence="1 2">
    <name type="scientific">Ectopseudomonas mendocina</name>
    <name type="common">Pseudomonas mendocina</name>
    <dbReference type="NCBI Taxonomy" id="300"/>
    <lineage>
        <taxon>Bacteria</taxon>
        <taxon>Pseudomonadati</taxon>
        <taxon>Pseudomonadota</taxon>
        <taxon>Gammaproteobacteria</taxon>
        <taxon>Pseudomonadales</taxon>
        <taxon>Pseudomonadaceae</taxon>
        <taxon>Ectopseudomonas</taxon>
    </lineage>
</organism>
<sequence length="109" mass="11886">MACELIRVNFKKGVVKSREILGSEAPAYNPYQDENFKAFTAGVADLACEVAKDGGNPNKLVVIATDEDAEIDYSVFDQEVLSTEQVIAGLKRIVAKLENSLESQQHDPA</sequence>
<reference evidence="1 2" key="1">
    <citation type="submission" date="2018-06" db="EMBL/GenBank/DDBJ databases">
        <authorList>
            <consortium name="Pathogen Informatics"/>
            <person name="Doyle S."/>
        </authorList>
    </citation>
    <scope>NUCLEOTIDE SEQUENCE [LARGE SCALE GENOMIC DNA]</scope>
    <source>
        <strain evidence="1 2">NCTC10899</strain>
    </source>
</reference>
<accession>A0A379PP62</accession>
<dbReference type="AlphaFoldDB" id="A0A379PP62"/>
<protein>
    <submittedName>
        <fullName evidence="1">Uncharacterized protein</fullName>
    </submittedName>
</protein>
<dbReference type="RefSeq" id="WP_115292642.1">
    <property type="nucleotide sequence ID" value="NZ_UGUU01000002.1"/>
</dbReference>
<name>A0A379PP62_ECTME</name>
<proteinExistence type="predicted"/>